<dbReference type="PseudoCAP" id="PA3160"/>
<sequence length="348" mass="39262">MTDEIQKHGGVAGDIDLVELVRGLWEEKWIVLIFSLLGILFAAIYAFLSTPVYEARIAILPPSLSDVAGFNQGRTRETGLGPFKVQDVYSVFVRNLQADGTRHRFFNETYLPSLDEELRSVSRDALYKRFTDQISISLPGKDFPGRYLVAIEQEDPERAASWVRRYIADAAEISIQEMLNNAHREIEVKARDIEQRIQNLRENAKARREDRIVQLKEALKVAGALKLEEPPLISGQSSEELSAIMNGSLMYMRGSKAIMAEIQTLEARSSDDPFIPALRTLQEQQLLLSSLRVNSERVSVFRQDGPIETPDSPVRPRRAMILIFGLIIGGVLGGFLALCRIFLKKYAR</sequence>
<proteinExistence type="predicted"/>
<protein>
    <submittedName>
        <fullName evidence="9">O-antigen chain length regulator</fullName>
    </submittedName>
</protein>
<keyword evidence="3 7" id="KW-0812">Transmembrane</keyword>
<dbReference type="Gene3D" id="3.30.1890.10">
    <property type="entry name" value="FepE-like"/>
    <property type="match status" value="1"/>
</dbReference>
<evidence type="ECO:0000313" key="10">
    <source>
        <dbReference type="Proteomes" id="UP000002438"/>
    </source>
</evidence>
<dbReference type="Pfam" id="PF02706">
    <property type="entry name" value="Wzz"/>
    <property type="match status" value="1"/>
</dbReference>
<evidence type="ECO:0000256" key="5">
    <source>
        <dbReference type="ARBA" id="ARBA00023136"/>
    </source>
</evidence>
<dbReference type="PhylomeDB" id="G3XCY2"/>
<dbReference type="RefSeq" id="NP_251850.1">
    <property type="nucleotide sequence ID" value="NC_002516.2"/>
</dbReference>
<dbReference type="SUPFAM" id="SSF160355">
    <property type="entry name" value="Bacterial polysaccharide co-polymerase-like"/>
    <property type="match status" value="1"/>
</dbReference>
<dbReference type="AlphaFoldDB" id="G3XCY2"/>
<dbReference type="EMBL" id="AE004091">
    <property type="protein sequence ID" value="AAG06548.1"/>
    <property type="molecule type" value="Genomic_DNA"/>
</dbReference>
<organism evidence="9 10">
    <name type="scientific">Pseudomonas aeruginosa (strain ATCC 15692 / DSM 22644 / CIP 104116 / JCM 14847 / LMG 12228 / 1C / PRS 101 / PAO1)</name>
    <dbReference type="NCBI Taxonomy" id="208964"/>
    <lineage>
        <taxon>Bacteria</taxon>
        <taxon>Pseudomonadati</taxon>
        <taxon>Pseudomonadota</taxon>
        <taxon>Gammaproteobacteria</taxon>
        <taxon>Pseudomonadales</taxon>
        <taxon>Pseudomonadaceae</taxon>
        <taxon>Pseudomonas</taxon>
    </lineage>
</organism>
<feature type="transmembrane region" description="Helical" evidence="7">
    <location>
        <begin position="29"/>
        <end position="48"/>
    </location>
</feature>
<dbReference type="PANTHER" id="PTHR32309:SF13">
    <property type="entry name" value="FERRIC ENTEROBACTIN TRANSPORT PROTEIN FEPE"/>
    <property type="match status" value="1"/>
</dbReference>
<evidence type="ECO:0000256" key="4">
    <source>
        <dbReference type="ARBA" id="ARBA00022989"/>
    </source>
</evidence>
<gene>
    <name evidence="9" type="primary">wzz</name>
    <name evidence="9" type="ordered locus">PA3160</name>
</gene>
<dbReference type="InterPro" id="IPR050445">
    <property type="entry name" value="Bact_polysacc_biosynth/exp"/>
</dbReference>
<feature type="transmembrane region" description="Helical" evidence="7">
    <location>
        <begin position="319"/>
        <end position="343"/>
    </location>
</feature>
<evidence type="ECO:0000256" key="6">
    <source>
        <dbReference type="SAM" id="Coils"/>
    </source>
</evidence>
<evidence type="ECO:0000256" key="1">
    <source>
        <dbReference type="ARBA" id="ARBA00004651"/>
    </source>
</evidence>
<dbReference type="Proteomes" id="UP000002438">
    <property type="component" value="Chromosome"/>
</dbReference>
<reference evidence="9 10" key="1">
    <citation type="journal article" date="2000" name="Nature">
        <title>Complete genome sequence of Pseudomonas aeruginosa PAO1, an opportunistic pathogen.</title>
        <authorList>
            <person name="Stover C.K."/>
            <person name="Pham X.Q."/>
            <person name="Erwin A.L."/>
            <person name="Mizoguchi S.D."/>
            <person name="Warrener P."/>
            <person name="Hickey M.J."/>
            <person name="Brinkman F.S."/>
            <person name="Hufnagle W.O."/>
            <person name="Kowalik D.J."/>
            <person name="Lagrou M."/>
            <person name="Garber R.L."/>
            <person name="Goltry L."/>
            <person name="Tolentino E."/>
            <person name="Westbrock-Wadman S."/>
            <person name="Yuan Y."/>
            <person name="Brody L.L."/>
            <person name="Coulter S.N."/>
            <person name="Folger K.R."/>
            <person name="Kas A."/>
            <person name="Larbig K."/>
            <person name="Lim R."/>
            <person name="Smith K."/>
            <person name="Spencer D."/>
            <person name="Wong G.K."/>
            <person name="Wu Z."/>
            <person name="Paulsen I.T."/>
            <person name="Reizer J."/>
            <person name="Saier M.H."/>
            <person name="Hancock R.E."/>
            <person name="Lory S."/>
            <person name="Olson M.V."/>
        </authorList>
    </citation>
    <scope>NUCLEOTIDE SEQUENCE [LARGE SCALE GENOMIC DNA]</scope>
    <source>
        <strain evidence="10">ATCC 15692 / DSM 22644 / CIP 104116 / JCM 14847 / LMG 12228 / 1C / PRS 101 / PAO1</strain>
    </source>
</reference>
<keyword evidence="4 7" id="KW-1133">Transmembrane helix</keyword>
<dbReference type="RefSeq" id="WP_003113430.1">
    <property type="nucleotide sequence ID" value="NC_002516.2"/>
</dbReference>
<evidence type="ECO:0000259" key="8">
    <source>
        <dbReference type="Pfam" id="PF02706"/>
    </source>
</evidence>
<comment type="subcellular location">
    <subcellularLocation>
        <location evidence="1">Cell membrane</location>
        <topology evidence="1">Multi-pass membrane protein</topology>
    </subcellularLocation>
</comment>
<accession>G3XCY2</accession>
<dbReference type="GeneID" id="879922"/>
<evidence type="ECO:0000256" key="7">
    <source>
        <dbReference type="SAM" id="Phobius"/>
    </source>
</evidence>
<dbReference type="FunCoup" id="G3XCY2">
    <property type="interactions" value="57"/>
</dbReference>
<keyword evidence="5 7" id="KW-0472">Membrane</keyword>
<evidence type="ECO:0000256" key="3">
    <source>
        <dbReference type="ARBA" id="ARBA00022692"/>
    </source>
</evidence>
<dbReference type="PaxDb" id="208964-PA3160"/>
<name>G3XCY2_PSEAE</name>
<dbReference type="PANTHER" id="PTHR32309">
    <property type="entry name" value="TYROSINE-PROTEIN KINASE"/>
    <property type="match status" value="1"/>
</dbReference>
<keyword evidence="2" id="KW-1003">Cell membrane</keyword>
<dbReference type="GO" id="GO:0005886">
    <property type="term" value="C:plasma membrane"/>
    <property type="evidence" value="ECO:0000318"/>
    <property type="project" value="GO_Central"/>
</dbReference>
<dbReference type="GO" id="GO:0043165">
    <property type="term" value="P:Gram-negative-bacterium-type cell outer membrane assembly"/>
    <property type="evidence" value="ECO:0000314"/>
    <property type="project" value="PseudoCAP"/>
</dbReference>
<dbReference type="DNASU" id="879922"/>
<keyword evidence="10" id="KW-1185">Reference proteome</keyword>
<dbReference type="OrthoDB" id="8113255at2"/>
<dbReference type="InterPro" id="IPR003856">
    <property type="entry name" value="LPS_length_determ_N"/>
</dbReference>
<dbReference type="PIR" id="A83250">
    <property type="entry name" value="A83250"/>
</dbReference>
<feature type="coiled-coil region" evidence="6">
    <location>
        <begin position="176"/>
        <end position="210"/>
    </location>
</feature>
<dbReference type="GO" id="GO:0098567">
    <property type="term" value="C:periplasmic side of plasma membrane"/>
    <property type="evidence" value="ECO:0000314"/>
    <property type="project" value="PseudoCAP"/>
</dbReference>
<keyword evidence="6" id="KW-0175">Coiled coil</keyword>
<dbReference type="SMR" id="G3XCY2"/>
<dbReference type="InParanoid" id="G3XCY2"/>
<feature type="domain" description="Polysaccharide chain length determinant N-terminal" evidence="8">
    <location>
        <begin position="14"/>
        <end position="108"/>
    </location>
</feature>
<evidence type="ECO:0000313" key="9">
    <source>
        <dbReference type="EMBL" id="AAG06548.1"/>
    </source>
</evidence>
<dbReference type="HOGENOM" id="CLU_060925_1_0_6"/>
<dbReference type="GO" id="GO:0004713">
    <property type="term" value="F:protein tyrosine kinase activity"/>
    <property type="evidence" value="ECO:0000318"/>
    <property type="project" value="GO_Central"/>
</dbReference>
<dbReference type="GO" id="GO:0009243">
    <property type="term" value="P:O antigen biosynthetic process"/>
    <property type="evidence" value="ECO:0000314"/>
    <property type="project" value="PseudoCAP"/>
</dbReference>
<evidence type="ECO:0000256" key="2">
    <source>
        <dbReference type="ARBA" id="ARBA00022475"/>
    </source>
</evidence>
<dbReference type="STRING" id="208964.PA3160"/>
<dbReference type="KEGG" id="pae:PA3160"/>
<dbReference type="BioCyc" id="PAER208964:G1FZ6-3220-MONOMER"/>